<name>C3YRQ8_BRAFL</name>
<dbReference type="InParanoid" id="C3YRQ8"/>
<feature type="compositionally biased region" description="Basic residues" evidence="2">
    <location>
        <begin position="790"/>
        <end position="800"/>
    </location>
</feature>
<dbReference type="AlphaFoldDB" id="C3YRQ8"/>
<organism>
    <name type="scientific">Branchiostoma floridae</name>
    <name type="common">Florida lancelet</name>
    <name type="synonym">Amphioxus</name>
    <dbReference type="NCBI Taxonomy" id="7739"/>
    <lineage>
        <taxon>Eukaryota</taxon>
        <taxon>Metazoa</taxon>
        <taxon>Chordata</taxon>
        <taxon>Cephalochordata</taxon>
        <taxon>Leptocardii</taxon>
        <taxon>Amphioxiformes</taxon>
        <taxon>Branchiostomatidae</taxon>
        <taxon>Branchiostoma</taxon>
    </lineage>
</organism>
<protein>
    <recommendedName>
        <fullName evidence="3">DUF7869 domain-containing protein</fullName>
    </recommendedName>
</protein>
<dbReference type="PANTHER" id="PTHR33153">
    <property type="entry name" value="MYND-TYPE DOMAIN-CONTAINING PROTEIN"/>
    <property type="match status" value="1"/>
</dbReference>
<dbReference type="Pfam" id="PF25273">
    <property type="entry name" value="DUF7869"/>
    <property type="match status" value="1"/>
</dbReference>
<dbReference type="PANTHER" id="PTHR33153:SF3">
    <property type="entry name" value="TRAFFICKING PROTEIN PARTICLE COMPLEX SUBUNIT 11 DOMAIN-CONTAINING PROTEIN"/>
    <property type="match status" value="1"/>
</dbReference>
<feature type="coiled-coil region" evidence="1">
    <location>
        <begin position="406"/>
        <end position="433"/>
    </location>
</feature>
<dbReference type="InterPro" id="IPR057191">
    <property type="entry name" value="DUF7869"/>
</dbReference>
<dbReference type="STRING" id="7739.C3YRQ8"/>
<evidence type="ECO:0000256" key="2">
    <source>
        <dbReference type="SAM" id="MobiDB-lite"/>
    </source>
</evidence>
<reference evidence="4" key="1">
    <citation type="journal article" date="2008" name="Nature">
        <title>The amphioxus genome and the evolution of the chordate karyotype.</title>
        <authorList>
            <consortium name="US DOE Joint Genome Institute (JGI-PGF)"/>
            <person name="Putnam N.H."/>
            <person name="Butts T."/>
            <person name="Ferrier D.E.K."/>
            <person name="Furlong R.F."/>
            <person name="Hellsten U."/>
            <person name="Kawashima T."/>
            <person name="Robinson-Rechavi M."/>
            <person name="Shoguchi E."/>
            <person name="Terry A."/>
            <person name="Yu J.-K."/>
            <person name="Benito-Gutierrez E.L."/>
            <person name="Dubchak I."/>
            <person name="Garcia-Fernandez J."/>
            <person name="Gibson-Brown J.J."/>
            <person name="Grigoriev I.V."/>
            <person name="Horton A.C."/>
            <person name="de Jong P.J."/>
            <person name="Jurka J."/>
            <person name="Kapitonov V.V."/>
            <person name="Kohara Y."/>
            <person name="Kuroki Y."/>
            <person name="Lindquist E."/>
            <person name="Lucas S."/>
            <person name="Osoegawa K."/>
            <person name="Pennacchio L.A."/>
            <person name="Salamov A.A."/>
            <person name="Satou Y."/>
            <person name="Sauka-Spengler T."/>
            <person name="Schmutz J."/>
            <person name="Shin-I T."/>
            <person name="Toyoda A."/>
            <person name="Bronner-Fraser M."/>
            <person name="Fujiyama A."/>
            <person name="Holland L.Z."/>
            <person name="Holland P.W.H."/>
            <person name="Satoh N."/>
            <person name="Rokhsar D.S."/>
        </authorList>
    </citation>
    <scope>NUCLEOTIDE SEQUENCE [LARGE SCALE GENOMIC DNA]</scope>
    <source>
        <strain evidence="4">S238N-H82</strain>
        <tissue evidence="4">Testes</tissue>
    </source>
</reference>
<feature type="compositionally biased region" description="Polar residues" evidence="2">
    <location>
        <begin position="154"/>
        <end position="173"/>
    </location>
</feature>
<accession>C3YRQ8</accession>
<evidence type="ECO:0000313" key="4">
    <source>
        <dbReference type="EMBL" id="EEN56813.1"/>
    </source>
</evidence>
<feature type="compositionally biased region" description="Polar residues" evidence="2">
    <location>
        <begin position="1035"/>
        <end position="1044"/>
    </location>
</feature>
<feature type="domain" description="DUF7869" evidence="3">
    <location>
        <begin position="464"/>
        <end position="651"/>
    </location>
</feature>
<evidence type="ECO:0000259" key="3">
    <source>
        <dbReference type="Pfam" id="PF25273"/>
    </source>
</evidence>
<proteinExistence type="predicted"/>
<evidence type="ECO:0000256" key="1">
    <source>
        <dbReference type="SAM" id="Coils"/>
    </source>
</evidence>
<sequence>MEGKLPGNGMIFYDPPGDDGFPRPTTTMAPILVNLNLAQLLFGTTFSIPWRSQLNSGYNSLAMDGLLIEEPLKRSRSLLLRLHTNNVVSITVSTDVSSNLQTIVAKVVGMDEGDFWLSIGGRKVTSMAGVTSENEIINVQLRLRGGQPMEDDPSNATQTEAGEAHTSSSAKRQVTSDRDPLKRMRRVKAMDMDHIRIKLMEGCKCKHSCHIEVDEIAVLDFRQRVHVLPEGPIRQTRLLELYRTCKVHVEGQGEKYLVNGAFVCMYTWYGICLGISRSSHYRIMGDLNLGYYAVERQPALEGNLGAKGSIAKGFLQAYITTMGDRSPDSRRILLPVGLTRTEIYLQYKDQHKVAAVTLSYFCSIWQKHFKQVSIPKACRMKQCDVCMLAKQTIASEVSHTARQSLISKWKRHLQRQQNERETYYERRARAESRRRDYLSLILDGMDQSKSNLPHFKGWTEPKSAGNARLDTHITGAIVHGRNTYALLDLSQYPHDSNLAMNSLLHIMVCEAENGQLPPILNIQVDNCGRENKNRFFLGLMGYLVKKNFFEEITVNFLMVGHTHEDVDAVFSQFSHRLDRKDAKTLDELETVLKDSFHPAPKVDNFLVMWDIKNWLKPYLAPIEGHSKPHMYRFTKDRSERANMQYKMWSTDTVWRPSATDPDLQLFKEVDGEQQIPTGQPAFVEPHFEEEDLKKLKSSIEKMRDHLNYQQWQWWQTFLDNPKAIHHTSTTPPSWFLDNLRPFQPLPPVPLTSDEGQRTALQRLLNKELNCPPVSNKGKKRQQSQQPCVAQKKRRGGNSKPKKNDMAAFFDDKKRVKVGKIEWIIEEKAKLLMYRGALGKKYVPYKNSAEFTEIPARLTVLNQAAGILAKEAVLNITAGFPAREAVLNRAAGNPARVAVLNRAAGNPARVAVLNMAAGFPAREAVLNRAAGFPAREAVLNRAAGNPAREAVLNRAAGFPAREAVLNRVAGFPAREEREEVLNRAAGNPAREAVMNRARLPAREAVLLWTAGIPARENSQVEAAGNPSKQKPRVRRWNSSQGSSLK</sequence>
<feature type="region of interest" description="Disordered" evidence="2">
    <location>
        <begin position="769"/>
        <end position="805"/>
    </location>
</feature>
<feature type="region of interest" description="Disordered" evidence="2">
    <location>
        <begin position="145"/>
        <end position="179"/>
    </location>
</feature>
<dbReference type="eggNOG" id="ENOG502RYXE">
    <property type="taxonomic scope" value="Eukaryota"/>
</dbReference>
<keyword evidence="1" id="KW-0175">Coiled coil</keyword>
<gene>
    <name evidence="4" type="ORF">BRAFLDRAFT_95091</name>
</gene>
<feature type="region of interest" description="Disordered" evidence="2">
    <location>
        <begin position="1016"/>
        <end position="1044"/>
    </location>
</feature>
<dbReference type="EMBL" id="GG666548">
    <property type="protein sequence ID" value="EEN56813.1"/>
    <property type="molecule type" value="Genomic_DNA"/>
</dbReference>